<dbReference type="GO" id="GO:0005096">
    <property type="term" value="F:GTPase activator activity"/>
    <property type="evidence" value="ECO:0007669"/>
    <property type="project" value="InterPro"/>
</dbReference>
<evidence type="ECO:0000313" key="3">
    <source>
        <dbReference type="WBParaSite" id="ALUE_0001563001-mRNA-1"/>
    </source>
</evidence>
<dbReference type="GO" id="GO:0005829">
    <property type="term" value="C:cytosol"/>
    <property type="evidence" value="ECO:0007669"/>
    <property type="project" value="TreeGrafter"/>
</dbReference>
<sequence length="251" mass="27597">MKVVVEALLQEVACRSTEKHNTLALFVLCATTELLLGKARAIPGPDDDEAAFEGQYDYSHRMQTVMALCHFCENHGPRVVMTTQSMRDSTQTECCGPACPISNSVMFPEEGDSYRDRHVDCLMNEVRDDEGRCMACSSFCDGSGLVTTDLDAGINYISSQVAVNERVCQLVKHACLRSLSCEVYASMPLQAPTSTMKSTKSISVPTPNARMGNFEDSWLEANVDEGSDGIILFGDDDHGYTLSHTFRCAMF</sequence>
<dbReference type="GO" id="GO:1904263">
    <property type="term" value="P:positive regulation of TORC1 signaling"/>
    <property type="evidence" value="ECO:0007669"/>
    <property type="project" value="TreeGrafter"/>
</dbReference>
<organism evidence="2 3">
    <name type="scientific">Ascaris lumbricoides</name>
    <name type="common">Giant roundworm</name>
    <dbReference type="NCBI Taxonomy" id="6252"/>
    <lineage>
        <taxon>Eukaryota</taxon>
        <taxon>Metazoa</taxon>
        <taxon>Ecdysozoa</taxon>
        <taxon>Nematoda</taxon>
        <taxon>Chromadorea</taxon>
        <taxon>Rhabditida</taxon>
        <taxon>Spirurina</taxon>
        <taxon>Ascaridomorpha</taxon>
        <taxon>Ascaridoidea</taxon>
        <taxon>Ascarididae</taxon>
        <taxon>Ascaris</taxon>
    </lineage>
</organism>
<dbReference type="AlphaFoldDB" id="A0A0M3ICK3"/>
<feature type="domain" description="Folliculin/SMCR8 longin" evidence="1">
    <location>
        <begin position="155"/>
        <end position="247"/>
    </location>
</feature>
<dbReference type="InterPro" id="IPR021713">
    <property type="entry name" value="Folliculin"/>
</dbReference>
<dbReference type="PANTHER" id="PTHR31441">
    <property type="entry name" value="FOLLICULIN FAMILY MEMBER"/>
    <property type="match status" value="1"/>
</dbReference>
<dbReference type="PANTHER" id="PTHR31441:SF2">
    <property type="entry name" value="FOLLICULIN"/>
    <property type="match status" value="1"/>
</dbReference>
<dbReference type="GO" id="GO:0000122">
    <property type="term" value="P:negative regulation of transcription by RNA polymerase II"/>
    <property type="evidence" value="ECO:0007669"/>
    <property type="project" value="TreeGrafter"/>
</dbReference>
<dbReference type="Pfam" id="PF11704">
    <property type="entry name" value="Folliculin"/>
    <property type="match status" value="1"/>
</dbReference>
<evidence type="ECO:0000259" key="1">
    <source>
        <dbReference type="Pfam" id="PF11704"/>
    </source>
</evidence>
<protein>
    <submittedName>
        <fullName evidence="3">Folliculin domain-containing protein</fullName>
    </submittedName>
</protein>
<dbReference type="InterPro" id="IPR037520">
    <property type="entry name" value="Folliculin/SMCR8_longin"/>
</dbReference>
<evidence type="ECO:0000313" key="2">
    <source>
        <dbReference type="Proteomes" id="UP000036681"/>
    </source>
</evidence>
<dbReference type="WBParaSite" id="ALUE_0001563001-mRNA-1">
    <property type="protein sequence ID" value="ALUE_0001563001-mRNA-1"/>
    <property type="gene ID" value="ALUE_0001563001"/>
</dbReference>
<name>A0A0M3ICK3_ASCLU</name>
<keyword evidence="2" id="KW-1185">Reference proteome</keyword>
<dbReference type="Proteomes" id="UP000036681">
    <property type="component" value="Unplaced"/>
</dbReference>
<reference evidence="3" key="1">
    <citation type="submission" date="2017-02" db="UniProtKB">
        <authorList>
            <consortium name="WormBaseParasite"/>
        </authorList>
    </citation>
    <scope>IDENTIFICATION</scope>
</reference>
<accession>A0A0M3ICK3</accession>
<proteinExistence type="predicted"/>